<keyword evidence="3" id="KW-1185">Reference proteome</keyword>
<dbReference type="AlphaFoldDB" id="A0AAW1YEP2"/>
<evidence type="ECO:0000256" key="1">
    <source>
        <dbReference type="SAM" id="MobiDB-lite"/>
    </source>
</evidence>
<proteinExistence type="predicted"/>
<feature type="region of interest" description="Disordered" evidence="1">
    <location>
        <begin position="54"/>
        <end position="76"/>
    </location>
</feature>
<organism evidence="2 3">
    <name type="scientific">Rubus argutus</name>
    <name type="common">Southern blackberry</name>
    <dbReference type="NCBI Taxonomy" id="59490"/>
    <lineage>
        <taxon>Eukaryota</taxon>
        <taxon>Viridiplantae</taxon>
        <taxon>Streptophyta</taxon>
        <taxon>Embryophyta</taxon>
        <taxon>Tracheophyta</taxon>
        <taxon>Spermatophyta</taxon>
        <taxon>Magnoliopsida</taxon>
        <taxon>eudicotyledons</taxon>
        <taxon>Gunneridae</taxon>
        <taxon>Pentapetalae</taxon>
        <taxon>rosids</taxon>
        <taxon>fabids</taxon>
        <taxon>Rosales</taxon>
        <taxon>Rosaceae</taxon>
        <taxon>Rosoideae</taxon>
        <taxon>Rosoideae incertae sedis</taxon>
        <taxon>Rubus</taxon>
    </lineage>
</organism>
<name>A0AAW1YEP2_RUBAR</name>
<evidence type="ECO:0000313" key="2">
    <source>
        <dbReference type="EMBL" id="KAK9947152.1"/>
    </source>
</evidence>
<dbReference type="Proteomes" id="UP001457282">
    <property type="component" value="Unassembled WGS sequence"/>
</dbReference>
<comment type="caution">
    <text evidence="2">The sequence shown here is derived from an EMBL/GenBank/DDBJ whole genome shotgun (WGS) entry which is preliminary data.</text>
</comment>
<protein>
    <submittedName>
        <fullName evidence="2">Uncharacterized protein</fullName>
    </submittedName>
</protein>
<gene>
    <name evidence="2" type="ORF">M0R45_012586</name>
</gene>
<dbReference type="EMBL" id="JBEDUW010000002">
    <property type="protein sequence ID" value="KAK9947152.1"/>
    <property type="molecule type" value="Genomic_DNA"/>
</dbReference>
<accession>A0AAW1YEP2</accession>
<evidence type="ECO:0000313" key="3">
    <source>
        <dbReference type="Proteomes" id="UP001457282"/>
    </source>
</evidence>
<sequence>MRCSYPGNVASYGPLMQSASAARNCDGIDAARRSFLTFPFDRSLRQITSLAPSRLHSPAASRLHPPPKRHVGGAPPLRMPLQAAQFEPKSKLVCY</sequence>
<reference evidence="2 3" key="1">
    <citation type="journal article" date="2023" name="G3 (Bethesda)">
        <title>A chromosome-length genome assembly and annotation of blackberry (Rubus argutus, cv. 'Hillquist').</title>
        <authorList>
            <person name="Bruna T."/>
            <person name="Aryal R."/>
            <person name="Dudchenko O."/>
            <person name="Sargent D.J."/>
            <person name="Mead D."/>
            <person name="Buti M."/>
            <person name="Cavallini A."/>
            <person name="Hytonen T."/>
            <person name="Andres J."/>
            <person name="Pham M."/>
            <person name="Weisz D."/>
            <person name="Mascagni F."/>
            <person name="Usai G."/>
            <person name="Natali L."/>
            <person name="Bassil N."/>
            <person name="Fernandez G.E."/>
            <person name="Lomsadze A."/>
            <person name="Armour M."/>
            <person name="Olukolu B."/>
            <person name="Poorten T."/>
            <person name="Britton C."/>
            <person name="Davik J."/>
            <person name="Ashrafi H."/>
            <person name="Aiden E.L."/>
            <person name="Borodovsky M."/>
            <person name="Worthington M."/>
        </authorList>
    </citation>
    <scope>NUCLEOTIDE SEQUENCE [LARGE SCALE GENOMIC DNA]</scope>
    <source>
        <strain evidence="2">PI 553951</strain>
    </source>
</reference>